<dbReference type="InterPro" id="IPR027417">
    <property type="entry name" value="P-loop_NTPase"/>
</dbReference>
<dbReference type="GO" id="GO:0016787">
    <property type="term" value="F:hydrolase activity"/>
    <property type="evidence" value="ECO:0007669"/>
    <property type="project" value="UniProtKB-KW"/>
</dbReference>
<dbReference type="PROSITE" id="PS51194">
    <property type="entry name" value="HELICASE_CTER"/>
    <property type="match status" value="1"/>
</dbReference>
<dbReference type="PANTHER" id="PTHR10799">
    <property type="entry name" value="SNF2/RAD54 HELICASE FAMILY"/>
    <property type="match status" value="1"/>
</dbReference>
<protein>
    <submittedName>
        <fullName evidence="4">Helicase</fullName>
    </submittedName>
</protein>
<dbReference type="KEGG" id="cdx:CDES_08170"/>
<dbReference type="InterPro" id="IPR014001">
    <property type="entry name" value="Helicase_ATP-bd"/>
</dbReference>
<proteinExistence type="predicted"/>
<evidence type="ECO:0000259" key="2">
    <source>
        <dbReference type="PROSITE" id="PS51192"/>
    </source>
</evidence>
<dbReference type="InterPro" id="IPR038718">
    <property type="entry name" value="SNF2-like_sf"/>
</dbReference>
<keyword evidence="5" id="KW-1185">Reference proteome</keyword>
<sequence>MAESNAMDRAQIYALLDRTQRVLTLAEQAQEALRLLSIKQVVQVTSKGELDPDGTVSLIAPSTIVWPENLFASVFVDGLHAETTIKNFLTSMAVIPGLYQEVRSAQGGLLSRLFNPFKSQAGDQAAFDLMVKLDELSPQEADVSRLVEGVHAARARQAQGVEIFPGVHGLGERYLESARTQLAGAIGISTPHFESWDAAKLSLARRVVQRYSNDPNSEFRLKSEAENCLEDLNAQRVEILLRQLPVDALRTATSHRLRFGSLDSIQVSSVADVLRTHESVLTSVPGIGPQTAQRMKAAAQTLKQEALGRQTVSIGEDATVAAIELVRVLARFDQTESLTPEERARRSRVLDYVFAIPPSSQTYIVVSDGSAEAKDIFDQFADDLRWIEANPNLFYPQSITTPSADIWQDYLNRPAHYQSLLATLLGRDVEGADELLDQSTLHRIRELKLDATHVKDLHLRGYQSFGARFAIVQNKVLLGDDMGLGKTVQAISVAAHLTATEKDFRTLVVVPASVLVNWARECRRFTDLPIFIAHGEEKQDAINAWTNTNGIAVCTYDGVRAMDIPAPGLLIIDEAHLIKNPSTKRTQAVRTLIDASPYALLMTGTPLENKVDEFVNLVRYIQPDLITRGMSTMQADDFRARIAPAYLRRNQADVLDELPERTDSIDWIELTAADRAAYDEQVRAGSWMGMRRSPMLSPTPKDTSAKMQRILELLKEAEEHGRKALIFTFFLDVLDELEKHLGGRVIGRISGQVPATKRQELVDALSQANPGSALIAQIGAGGVGLNIQSASLCIICEPQIKPSIEHQAVARVHRMGQTATVQVHRLVGDETADERMLEILAGKDQVFDVYARLSDSAEVPDAVDISESQLAAQIIDAERQRLGLDG</sequence>
<feature type="domain" description="Helicase C-terminal" evidence="3">
    <location>
        <begin position="709"/>
        <end position="855"/>
    </location>
</feature>
<dbReference type="Gene3D" id="3.40.50.10810">
    <property type="entry name" value="Tandem AAA-ATPase domain"/>
    <property type="match status" value="1"/>
</dbReference>
<evidence type="ECO:0000313" key="4">
    <source>
        <dbReference type="EMBL" id="ALC06039.1"/>
    </source>
</evidence>
<dbReference type="Proteomes" id="UP000068067">
    <property type="component" value="Chromosome"/>
</dbReference>
<dbReference type="GO" id="GO:0005524">
    <property type="term" value="F:ATP binding"/>
    <property type="evidence" value="ECO:0007669"/>
    <property type="project" value="InterPro"/>
</dbReference>
<dbReference type="CDD" id="cd18793">
    <property type="entry name" value="SF2_C_SNF"/>
    <property type="match status" value="1"/>
</dbReference>
<dbReference type="Pfam" id="PF00176">
    <property type="entry name" value="SNF2-rel_dom"/>
    <property type="match status" value="1"/>
</dbReference>
<feature type="domain" description="Helicase ATP-binding" evidence="2">
    <location>
        <begin position="467"/>
        <end position="624"/>
    </location>
</feature>
<gene>
    <name evidence="4" type="ORF">CDES_08170</name>
</gene>
<dbReference type="STRING" id="931089.CDES_08170"/>
<organism evidence="4 5">
    <name type="scientific">Corynebacterium deserti GIMN1.010</name>
    <dbReference type="NCBI Taxonomy" id="931089"/>
    <lineage>
        <taxon>Bacteria</taxon>
        <taxon>Bacillati</taxon>
        <taxon>Actinomycetota</taxon>
        <taxon>Actinomycetes</taxon>
        <taxon>Mycobacteriales</taxon>
        <taxon>Corynebacteriaceae</taxon>
        <taxon>Corynebacterium</taxon>
    </lineage>
</organism>
<dbReference type="SMART" id="SM00487">
    <property type="entry name" value="DEXDc"/>
    <property type="match status" value="1"/>
</dbReference>
<dbReference type="InterPro" id="IPR001650">
    <property type="entry name" value="Helicase_C-like"/>
</dbReference>
<dbReference type="EMBL" id="CP009220">
    <property type="protein sequence ID" value="ALC06039.1"/>
    <property type="molecule type" value="Genomic_DNA"/>
</dbReference>
<dbReference type="SMART" id="SM00490">
    <property type="entry name" value="HELICc"/>
    <property type="match status" value="1"/>
</dbReference>
<keyword evidence="4" id="KW-0547">Nucleotide-binding</keyword>
<dbReference type="GO" id="GO:0004386">
    <property type="term" value="F:helicase activity"/>
    <property type="evidence" value="ECO:0007669"/>
    <property type="project" value="UniProtKB-KW"/>
</dbReference>
<evidence type="ECO:0000256" key="1">
    <source>
        <dbReference type="ARBA" id="ARBA00022801"/>
    </source>
</evidence>
<dbReference type="AlphaFoldDB" id="A0A0M3Q9P1"/>
<dbReference type="PATRIC" id="fig|931089.4.peg.1648"/>
<keyword evidence="4" id="KW-0347">Helicase</keyword>
<dbReference type="InterPro" id="IPR000330">
    <property type="entry name" value="SNF2_N"/>
</dbReference>
<evidence type="ECO:0000259" key="3">
    <source>
        <dbReference type="PROSITE" id="PS51194"/>
    </source>
</evidence>
<dbReference type="SUPFAM" id="SSF52540">
    <property type="entry name" value="P-loop containing nucleoside triphosphate hydrolases"/>
    <property type="match status" value="2"/>
</dbReference>
<dbReference type="CDD" id="cd17919">
    <property type="entry name" value="DEXHc_Snf"/>
    <property type="match status" value="1"/>
</dbReference>
<keyword evidence="1" id="KW-0378">Hydrolase</keyword>
<dbReference type="Gene3D" id="3.40.50.300">
    <property type="entry name" value="P-loop containing nucleotide triphosphate hydrolases"/>
    <property type="match status" value="1"/>
</dbReference>
<dbReference type="PROSITE" id="PS51192">
    <property type="entry name" value="HELICASE_ATP_BIND_1"/>
    <property type="match status" value="1"/>
</dbReference>
<name>A0A0M3Q9P1_9CORY</name>
<dbReference type="Pfam" id="PF00271">
    <property type="entry name" value="Helicase_C"/>
    <property type="match status" value="1"/>
</dbReference>
<dbReference type="InterPro" id="IPR049730">
    <property type="entry name" value="SNF2/RAD54-like_C"/>
</dbReference>
<reference evidence="4 5" key="1">
    <citation type="submission" date="2014-08" db="EMBL/GenBank/DDBJ databases">
        <title>Complete genome sequence of Corynebacterium deserti GIMN1.010 (=DSM 45689), isolated from desert sand in western China.</title>
        <authorList>
            <person name="Ruckert C."/>
            <person name="Albersmeier A."/>
            <person name="Kalinowski J."/>
        </authorList>
    </citation>
    <scope>NUCLEOTIDE SEQUENCE [LARGE SCALE GENOMIC DNA]</scope>
    <source>
        <strain evidence="4 5">GIMN1.010</strain>
    </source>
</reference>
<dbReference type="OrthoDB" id="9760715at2"/>
<evidence type="ECO:0000313" key="5">
    <source>
        <dbReference type="Proteomes" id="UP000068067"/>
    </source>
</evidence>
<keyword evidence="4" id="KW-0067">ATP-binding</keyword>
<accession>A0A0M3Q9P1</accession>